<dbReference type="InterPro" id="IPR003594">
    <property type="entry name" value="HATPase_dom"/>
</dbReference>
<dbReference type="Pfam" id="PF08447">
    <property type="entry name" value="PAS_3"/>
    <property type="match status" value="1"/>
</dbReference>
<dbReference type="InterPro" id="IPR001789">
    <property type="entry name" value="Sig_transdc_resp-reg_receiver"/>
</dbReference>
<accession>A0ABW0SGU0</accession>
<evidence type="ECO:0000256" key="1">
    <source>
        <dbReference type="ARBA" id="ARBA00000085"/>
    </source>
</evidence>
<keyword evidence="3 4" id="KW-0597">Phosphoprotein</keyword>
<feature type="domain" description="PAS" evidence="7">
    <location>
        <begin position="184"/>
        <end position="237"/>
    </location>
</feature>
<dbReference type="SUPFAM" id="SSF47384">
    <property type="entry name" value="Homodimeric domain of signal transducing histidine kinase"/>
    <property type="match status" value="1"/>
</dbReference>
<dbReference type="SUPFAM" id="SSF55785">
    <property type="entry name" value="PYP-like sensor domain (PAS domain)"/>
    <property type="match status" value="2"/>
</dbReference>
<dbReference type="Pfam" id="PF00512">
    <property type="entry name" value="HisKA"/>
    <property type="match status" value="1"/>
</dbReference>
<dbReference type="InterPro" id="IPR004358">
    <property type="entry name" value="Sig_transdc_His_kin-like_C"/>
</dbReference>
<dbReference type="Pfam" id="PF00072">
    <property type="entry name" value="Response_reg"/>
    <property type="match status" value="1"/>
</dbReference>
<keyword evidence="10" id="KW-1185">Reference proteome</keyword>
<feature type="domain" description="PAC" evidence="8">
    <location>
        <begin position="365"/>
        <end position="417"/>
    </location>
</feature>
<dbReference type="InterPro" id="IPR005467">
    <property type="entry name" value="His_kinase_dom"/>
</dbReference>
<dbReference type="PROSITE" id="PS50110">
    <property type="entry name" value="RESPONSE_REGULATORY"/>
    <property type="match status" value="1"/>
</dbReference>
<dbReference type="CDD" id="cd16919">
    <property type="entry name" value="HATPase_CckA-like"/>
    <property type="match status" value="1"/>
</dbReference>
<dbReference type="Gene3D" id="3.30.565.10">
    <property type="entry name" value="Histidine kinase-like ATPase, C-terminal domain"/>
    <property type="match status" value="1"/>
</dbReference>
<comment type="caution">
    <text evidence="9">The sequence shown here is derived from an EMBL/GenBank/DDBJ whole genome shotgun (WGS) entry which is preliminary data.</text>
</comment>
<dbReference type="PROSITE" id="PS50113">
    <property type="entry name" value="PAC"/>
    <property type="match status" value="1"/>
</dbReference>
<evidence type="ECO:0000256" key="4">
    <source>
        <dbReference type="PROSITE-ProRule" id="PRU00169"/>
    </source>
</evidence>
<dbReference type="InterPro" id="IPR013656">
    <property type="entry name" value="PAS_4"/>
</dbReference>
<dbReference type="Proteomes" id="UP001596056">
    <property type="component" value="Unassembled WGS sequence"/>
</dbReference>
<dbReference type="CDD" id="cd00082">
    <property type="entry name" value="HisKA"/>
    <property type="match status" value="1"/>
</dbReference>
<comment type="catalytic activity">
    <reaction evidence="1">
        <text>ATP + protein L-histidine = ADP + protein N-phospho-L-histidine.</text>
        <dbReference type="EC" id="2.7.13.3"/>
    </reaction>
</comment>
<evidence type="ECO:0000313" key="10">
    <source>
        <dbReference type="Proteomes" id="UP001596056"/>
    </source>
</evidence>
<dbReference type="InterPro" id="IPR036890">
    <property type="entry name" value="HATPase_C_sf"/>
</dbReference>
<dbReference type="InterPro" id="IPR011006">
    <property type="entry name" value="CheY-like_superfamily"/>
</dbReference>
<dbReference type="PROSITE" id="PS50112">
    <property type="entry name" value="PAS"/>
    <property type="match status" value="1"/>
</dbReference>
<evidence type="ECO:0000256" key="2">
    <source>
        <dbReference type="ARBA" id="ARBA00012438"/>
    </source>
</evidence>
<dbReference type="NCBIfam" id="TIGR00229">
    <property type="entry name" value="sensory_box"/>
    <property type="match status" value="2"/>
</dbReference>
<dbReference type="CDD" id="cd18161">
    <property type="entry name" value="REC_hyHK_blue-like"/>
    <property type="match status" value="1"/>
</dbReference>
<dbReference type="SMART" id="SM00387">
    <property type="entry name" value="HATPase_c"/>
    <property type="match status" value="1"/>
</dbReference>
<dbReference type="InterPro" id="IPR035965">
    <property type="entry name" value="PAS-like_dom_sf"/>
</dbReference>
<dbReference type="PANTHER" id="PTHR43065">
    <property type="entry name" value="SENSOR HISTIDINE KINASE"/>
    <property type="match status" value="1"/>
</dbReference>
<evidence type="ECO:0000259" key="5">
    <source>
        <dbReference type="PROSITE" id="PS50109"/>
    </source>
</evidence>
<dbReference type="SUPFAM" id="SSF52172">
    <property type="entry name" value="CheY-like"/>
    <property type="match status" value="2"/>
</dbReference>
<feature type="domain" description="Response regulatory" evidence="6">
    <location>
        <begin position="686"/>
        <end position="802"/>
    </location>
</feature>
<dbReference type="InterPro" id="IPR000014">
    <property type="entry name" value="PAS"/>
</dbReference>
<dbReference type="SMART" id="SM00388">
    <property type="entry name" value="HisKA"/>
    <property type="match status" value="1"/>
</dbReference>
<evidence type="ECO:0000259" key="7">
    <source>
        <dbReference type="PROSITE" id="PS50112"/>
    </source>
</evidence>
<evidence type="ECO:0000313" key="9">
    <source>
        <dbReference type="EMBL" id="MFC5568258.1"/>
    </source>
</evidence>
<dbReference type="CDD" id="cd00130">
    <property type="entry name" value="PAS"/>
    <property type="match status" value="2"/>
</dbReference>
<name>A0ABW0SGU0_9RHOB</name>
<gene>
    <name evidence="9" type="ORF">ACFPOC_17785</name>
</gene>
<dbReference type="SMART" id="SM00448">
    <property type="entry name" value="REC"/>
    <property type="match status" value="1"/>
</dbReference>
<proteinExistence type="predicted"/>
<organism evidence="9 10">
    <name type="scientific">Rubellimicrobium aerolatum</name>
    <dbReference type="NCBI Taxonomy" id="490979"/>
    <lineage>
        <taxon>Bacteria</taxon>
        <taxon>Pseudomonadati</taxon>
        <taxon>Pseudomonadota</taxon>
        <taxon>Alphaproteobacteria</taxon>
        <taxon>Rhodobacterales</taxon>
        <taxon>Roseobacteraceae</taxon>
        <taxon>Rubellimicrobium</taxon>
    </lineage>
</organism>
<dbReference type="Gene3D" id="3.40.50.2300">
    <property type="match status" value="1"/>
</dbReference>
<dbReference type="PROSITE" id="PS50109">
    <property type="entry name" value="HIS_KIN"/>
    <property type="match status" value="1"/>
</dbReference>
<dbReference type="InterPro" id="IPR013655">
    <property type="entry name" value="PAS_fold_3"/>
</dbReference>
<dbReference type="EC" id="2.7.13.3" evidence="2"/>
<dbReference type="EMBL" id="JBHSNA010000032">
    <property type="protein sequence ID" value="MFC5568258.1"/>
    <property type="molecule type" value="Genomic_DNA"/>
</dbReference>
<dbReference type="InterPro" id="IPR000700">
    <property type="entry name" value="PAS-assoc_C"/>
</dbReference>
<dbReference type="InterPro" id="IPR003661">
    <property type="entry name" value="HisK_dim/P_dom"/>
</dbReference>
<dbReference type="Gene3D" id="3.30.450.20">
    <property type="entry name" value="PAS domain"/>
    <property type="match status" value="2"/>
</dbReference>
<dbReference type="RefSeq" id="WP_209843317.1">
    <property type="nucleotide sequence ID" value="NZ_JAGGJP010000028.1"/>
</dbReference>
<dbReference type="PRINTS" id="PR00344">
    <property type="entry name" value="BCTRLSENSOR"/>
</dbReference>
<sequence length="805" mass="87508">MKRTTVSERALVLAPRGRDATIASMILREAGIAADACATLPDLLREMDKGTGFVLVTEETLVTADLAPLSDWLADQPEWSDLPFILLTSQGGGVERNPAARRFLEVLGNVTFLERPFHPTTLVSLARSALRGRRRQYEARARLEALRDGEAALRALNADLERQVTERALARGRTWALSPEIMGVLNAEGIFEQSNPAWQAVLGWSEPEVASRVFFDFIHPDDLSKTRAAWTAAVERGEPALRFENRYRHKDGGWRWLSWIAVPDDGKVYCTAREVTAEKGQAEALAERTAELVLYRNVVESDRFPICAYDADMRVTTFNTAHADDFLRVMGRPAALGEVLPDLFPPEQAAVLQAFIERALGGETFTVEADFGDPDMTVPHWELDFAPVRDEAGRIVGAFHHARDVSDRLRATAELRALEEQLRQSQKMEAVGQLTGGLAHDFNNLLAGIQGSLEMIGTRTRQGRMADVDRYLVAAQEAARRAAALTHRLLAFSRRQTLAPRATDVDALVAGMEELLRRTVGPGIEMEVARGPDVWAVEVDPNQLENALLNLVINARDAMPDGGRITIETANRALDKRAARERDIAPGHYVSLSVTDTGTGMPPEVAARAFDPFFTTKPLGVGTGLGLSMVYGFARQSGGQVRIHSAVGQGTTVSLYLPRHTGGAEGHEVAPLDAPGEAVPAAHGETVLVIDDEALVRMLVVDALTDLGFATLEAANGPEGLAVLRSPARIDLLVTDVGLPGGLNGRQVADAARTLRPGLPVLFVTGYAETAVLSHGHLDPGMEVMTKPFGVQEIGRRVRAILSKQ</sequence>
<evidence type="ECO:0000259" key="6">
    <source>
        <dbReference type="PROSITE" id="PS50110"/>
    </source>
</evidence>
<dbReference type="PANTHER" id="PTHR43065:SF42">
    <property type="entry name" value="TWO-COMPONENT SENSOR PPRA"/>
    <property type="match status" value="1"/>
</dbReference>
<evidence type="ECO:0000256" key="3">
    <source>
        <dbReference type="ARBA" id="ARBA00022553"/>
    </source>
</evidence>
<evidence type="ECO:0000259" key="8">
    <source>
        <dbReference type="PROSITE" id="PS50113"/>
    </source>
</evidence>
<feature type="modified residue" description="4-aspartylphosphate" evidence="4">
    <location>
        <position position="736"/>
    </location>
</feature>
<protein>
    <recommendedName>
        <fullName evidence="2">histidine kinase</fullName>
        <ecNumber evidence="2">2.7.13.3</ecNumber>
    </recommendedName>
</protein>
<dbReference type="Pfam" id="PF08448">
    <property type="entry name" value="PAS_4"/>
    <property type="match status" value="1"/>
</dbReference>
<dbReference type="InterPro" id="IPR036097">
    <property type="entry name" value="HisK_dim/P_sf"/>
</dbReference>
<dbReference type="SUPFAM" id="SSF55874">
    <property type="entry name" value="ATPase domain of HSP90 chaperone/DNA topoisomerase II/histidine kinase"/>
    <property type="match status" value="1"/>
</dbReference>
<reference evidence="10" key="1">
    <citation type="journal article" date="2019" name="Int. J. Syst. Evol. Microbiol.">
        <title>The Global Catalogue of Microorganisms (GCM) 10K type strain sequencing project: providing services to taxonomists for standard genome sequencing and annotation.</title>
        <authorList>
            <consortium name="The Broad Institute Genomics Platform"/>
            <consortium name="The Broad Institute Genome Sequencing Center for Infectious Disease"/>
            <person name="Wu L."/>
            <person name="Ma J."/>
        </authorList>
    </citation>
    <scope>NUCLEOTIDE SEQUENCE [LARGE SCALE GENOMIC DNA]</scope>
    <source>
        <strain evidence="10">KACC 11588</strain>
    </source>
</reference>
<dbReference type="SMART" id="SM00091">
    <property type="entry name" value="PAS"/>
    <property type="match status" value="2"/>
</dbReference>
<feature type="domain" description="Histidine kinase" evidence="5">
    <location>
        <begin position="437"/>
        <end position="661"/>
    </location>
</feature>
<dbReference type="Pfam" id="PF02518">
    <property type="entry name" value="HATPase_c"/>
    <property type="match status" value="1"/>
</dbReference>
<dbReference type="Gene3D" id="1.10.287.130">
    <property type="match status" value="1"/>
</dbReference>